<feature type="compositionally biased region" description="Pro residues" evidence="1">
    <location>
        <begin position="94"/>
        <end position="105"/>
    </location>
</feature>
<evidence type="ECO:0000256" key="1">
    <source>
        <dbReference type="SAM" id="MobiDB-lite"/>
    </source>
</evidence>
<organism evidence="2 3">
    <name type="scientific">Demequina litorisediminis</name>
    <dbReference type="NCBI Taxonomy" id="1849022"/>
    <lineage>
        <taxon>Bacteria</taxon>
        <taxon>Bacillati</taxon>
        <taxon>Actinomycetota</taxon>
        <taxon>Actinomycetes</taxon>
        <taxon>Micrococcales</taxon>
        <taxon>Demequinaceae</taxon>
        <taxon>Demequina</taxon>
    </lineage>
</organism>
<keyword evidence="3" id="KW-1185">Reference proteome</keyword>
<dbReference type="Proteomes" id="UP001157125">
    <property type="component" value="Unassembled WGS sequence"/>
</dbReference>
<evidence type="ECO:0000313" key="3">
    <source>
        <dbReference type="Proteomes" id="UP001157125"/>
    </source>
</evidence>
<protein>
    <submittedName>
        <fullName evidence="2">Uncharacterized protein</fullName>
    </submittedName>
</protein>
<dbReference type="EMBL" id="BSUN01000001">
    <property type="protein sequence ID" value="GMA36917.1"/>
    <property type="molecule type" value="Genomic_DNA"/>
</dbReference>
<accession>A0ABQ6IIC9</accession>
<feature type="region of interest" description="Disordered" evidence="1">
    <location>
        <begin position="94"/>
        <end position="113"/>
    </location>
</feature>
<feature type="region of interest" description="Disordered" evidence="1">
    <location>
        <begin position="1"/>
        <end position="78"/>
    </location>
</feature>
<name>A0ABQ6IIC9_9MICO</name>
<sequence>MKAAAPGRFSARASSGIAASTSSSVSAVALGEGVAEGEGLTDGSTAATDEDGDGVDVTIGSASPVHPPSSKTATHMPPAIVPIRRILPPLLAPMPCDPTDAPPDSPGECRFCG</sequence>
<proteinExistence type="predicted"/>
<comment type="caution">
    <text evidence="2">The sequence shown here is derived from an EMBL/GenBank/DDBJ whole genome shotgun (WGS) entry which is preliminary data.</text>
</comment>
<feature type="compositionally biased region" description="Low complexity" evidence="1">
    <location>
        <begin position="10"/>
        <end position="33"/>
    </location>
</feature>
<gene>
    <name evidence="2" type="ORF">GCM10025876_31210</name>
</gene>
<evidence type="ECO:0000313" key="2">
    <source>
        <dbReference type="EMBL" id="GMA36917.1"/>
    </source>
</evidence>
<reference evidence="3" key="1">
    <citation type="journal article" date="2019" name="Int. J. Syst. Evol. Microbiol.">
        <title>The Global Catalogue of Microorganisms (GCM) 10K type strain sequencing project: providing services to taxonomists for standard genome sequencing and annotation.</title>
        <authorList>
            <consortium name="The Broad Institute Genomics Platform"/>
            <consortium name="The Broad Institute Genome Sequencing Center for Infectious Disease"/>
            <person name="Wu L."/>
            <person name="Ma J."/>
        </authorList>
    </citation>
    <scope>NUCLEOTIDE SEQUENCE [LARGE SCALE GENOMIC DNA]</scope>
    <source>
        <strain evidence="3">NBRC 112299</strain>
    </source>
</reference>